<dbReference type="PANTHER" id="PTHR16201">
    <property type="entry name" value="SEVEN TRANSMEMBRANE PROTEIN 1-RELATED"/>
    <property type="match status" value="1"/>
</dbReference>
<dbReference type="AlphaFoldDB" id="A0A9W8DPQ4"/>
<dbReference type="Proteomes" id="UP001150538">
    <property type="component" value="Unassembled WGS sequence"/>
</dbReference>
<accession>A0A9W8DPQ4</accession>
<keyword evidence="2 5" id="KW-0812">Transmembrane</keyword>
<dbReference type="InterPro" id="IPR051415">
    <property type="entry name" value="LAAT-1"/>
</dbReference>
<dbReference type="OrthoDB" id="8048523at2759"/>
<proteinExistence type="predicted"/>
<comment type="caution">
    <text evidence="6">The sequence shown here is derived from an EMBL/GenBank/DDBJ whole genome shotgun (WGS) entry which is preliminary data.</text>
</comment>
<dbReference type="EMBL" id="JANBPU010000067">
    <property type="protein sequence ID" value="KAJ1917599.1"/>
    <property type="molecule type" value="Genomic_DNA"/>
</dbReference>
<feature type="transmembrane region" description="Helical" evidence="5">
    <location>
        <begin position="50"/>
        <end position="74"/>
    </location>
</feature>
<comment type="subcellular location">
    <subcellularLocation>
        <location evidence="1">Membrane</location>
        <topology evidence="1">Multi-pass membrane protein</topology>
    </subcellularLocation>
</comment>
<dbReference type="PANTHER" id="PTHR16201:SF44">
    <property type="entry name" value="SEVEN TRANSMEMBRANE PROTEIN 1"/>
    <property type="match status" value="1"/>
</dbReference>
<keyword evidence="3 5" id="KW-1133">Transmembrane helix</keyword>
<evidence type="ECO:0000256" key="3">
    <source>
        <dbReference type="ARBA" id="ARBA00022989"/>
    </source>
</evidence>
<dbReference type="InterPro" id="IPR006603">
    <property type="entry name" value="PQ-loop_rpt"/>
</dbReference>
<feature type="transmembrane region" description="Helical" evidence="5">
    <location>
        <begin position="80"/>
        <end position="103"/>
    </location>
</feature>
<protein>
    <submittedName>
        <fullName evidence="6">Uncharacterized protein</fullName>
    </submittedName>
</protein>
<dbReference type="GO" id="GO:0016020">
    <property type="term" value="C:membrane"/>
    <property type="evidence" value="ECO:0007669"/>
    <property type="project" value="UniProtKB-SubCell"/>
</dbReference>
<evidence type="ECO:0000256" key="2">
    <source>
        <dbReference type="ARBA" id="ARBA00022692"/>
    </source>
</evidence>
<evidence type="ECO:0000256" key="4">
    <source>
        <dbReference type="ARBA" id="ARBA00023136"/>
    </source>
</evidence>
<name>A0A9W8DPQ4_9FUNG</name>
<evidence type="ECO:0000313" key="6">
    <source>
        <dbReference type="EMBL" id="KAJ1917599.1"/>
    </source>
</evidence>
<keyword evidence="4 5" id="KW-0472">Membrane</keyword>
<dbReference type="SMART" id="SM00679">
    <property type="entry name" value="CTNS"/>
    <property type="match status" value="1"/>
</dbReference>
<keyword evidence="7" id="KW-1185">Reference proteome</keyword>
<reference evidence="6" key="1">
    <citation type="submission" date="2022-07" db="EMBL/GenBank/DDBJ databases">
        <title>Phylogenomic reconstructions and comparative analyses of Kickxellomycotina fungi.</title>
        <authorList>
            <person name="Reynolds N.K."/>
            <person name="Stajich J.E."/>
            <person name="Barry K."/>
            <person name="Grigoriev I.V."/>
            <person name="Crous P."/>
            <person name="Smith M.E."/>
        </authorList>
    </citation>
    <scope>NUCLEOTIDE SEQUENCE</scope>
    <source>
        <strain evidence="6">NBRC 100468</strain>
    </source>
</reference>
<evidence type="ECO:0000256" key="1">
    <source>
        <dbReference type="ARBA" id="ARBA00004141"/>
    </source>
</evidence>
<evidence type="ECO:0000313" key="7">
    <source>
        <dbReference type="Proteomes" id="UP001150538"/>
    </source>
</evidence>
<gene>
    <name evidence="6" type="ORF">H4219_003113</name>
</gene>
<dbReference type="Gene3D" id="1.20.1280.290">
    <property type="match status" value="1"/>
</dbReference>
<dbReference type="Pfam" id="PF04193">
    <property type="entry name" value="PQ-loop"/>
    <property type="match status" value="1"/>
</dbReference>
<organism evidence="6 7">
    <name type="scientific">Mycoemilia scoparia</name>
    <dbReference type="NCBI Taxonomy" id="417184"/>
    <lineage>
        <taxon>Eukaryota</taxon>
        <taxon>Fungi</taxon>
        <taxon>Fungi incertae sedis</taxon>
        <taxon>Zoopagomycota</taxon>
        <taxon>Kickxellomycotina</taxon>
        <taxon>Kickxellomycetes</taxon>
        <taxon>Kickxellales</taxon>
        <taxon>Kickxellaceae</taxon>
        <taxon>Mycoemilia</taxon>
    </lineage>
</organism>
<sequence length="123" mass="14032">MDLVVYSAPVKEPSLEINWKAQAYAYFSAFLYLSARFPQFIKNYRDKSTYGLSMGVFILSTLGNTTYAASILLYSTDRTYLIANAPFLLGSLGTLTQDLFMFYQFYLYSGKTRALCSHDNIVY</sequence>
<evidence type="ECO:0000256" key="5">
    <source>
        <dbReference type="SAM" id="Phobius"/>
    </source>
</evidence>